<dbReference type="InterPro" id="IPR043998">
    <property type="entry name" value="Put_Metallopep"/>
</dbReference>
<gene>
    <name evidence="2" type="ORF">QPL79_06220</name>
</gene>
<dbReference type="RefSeq" id="WP_285273938.1">
    <property type="nucleotide sequence ID" value="NZ_JASNVW010000003.1"/>
</dbReference>
<evidence type="ECO:0000259" key="1">
    <source>
        <dbReference type="Pfam" id="PF18894"/>
    </source>
</evidence>
<name>A0ABD4Z8B1_9CREN</name>
<proteinExistence type="predicted"/>
<comment type="caution">
    <text evidence="2">The sequence shown here is derived from an EMBL/GenBank/DDBJ whole genome shotgun (WGS) entry which is preliminary data.</text>
</comment>
<organism evidence="2 3">
    <name type="scientific">Ignisphaera cupida</name>
    <dbReference type="NCBI Taxonomy" id="3050454"/>
    <lineage>
        <taxon>Archaea</taxon>
        <taxon>Thermoproteota</taxon>
        <taxon>Thermoprotei</taxon>
        <taxon>Desulfurococcales</taxon>
        <taxon>Desulfurococcaceae</taxon>
        <taxon>Ignisphaera</taxon>
    </lineage>
</organism>
<sequence>MNRKRYFYDNNLEMLLKDVVNTLKDYFPNIKIDNVKVVVCRNCKSKALARIYMLPPVWRFVLGLEPMYVIEVIEKNFSLLTQSEKIKVFIHELLHIPKNFSGGLRPHGKYVNSYLVDKLYKEYVKRKACVT</sequence>
<keyword evidence="3" id="KW-1185">Reference proteome</keyword>
<accession>A0ABD4Z8B1</accession>
<protein>
    <submittedName>
        <fullName evidence="2">Metallopeptidase</fullName>
        <ecNumber evidence="2">3.4.24.-</ecNumber>
    </submittedName>
</protein>
<evidence type="ECO:0000313" key="3">
    <source>
        <dbReference type="Proteomes" id="UP001529235"/>
    </source>
</evidence>
<dbReference type="AlphaFoldDB" id="A0ABD4Z8B1"/>
<dbReference type="EMBL" id="JASNVW010000003">
    <property type="protein sequence ID" value="MDK6028954.1"/>
    <property type="molecule type" value="Genomic_DNA"/>
</dbReference>
<dbReference type="EC" id="3.4.24.-" evidence="2"/>
<dbReference type="GO" id="GO:0016787">
    <property type="term" value="F:hydrolase activity"/>
    <property type="evidence" value="ECO:0007669"/>
    <property type="project" value="UniProtKB-KW"/>
</dbReference>
<dbReference type="Proteomes" id="UP001529235">
    <property type="component" value="Unassembled WGS sequence"/>
</dbReference>
<dbReference type="Pfam" id="PF18894">
    <property type="entry name" value="PhageMetallopep"/>
    <property type="match status" value="1"/>
</dbReference>
<reference evidence="2 3" key="1">
    <citation type="submission" date="2023-05" db="EMBL/GenBank/DDBJ databases">
        <title>A new hyperthermophilic archaea 'Ignisphaera cupida' sp. nov. and description of the family 'Ignisphaeraceae' fam. nov.</title>
        <authorList>
            <person name="Podosokorskaya O.A."/>
            <person name="Elcheninov A.G."/>
            <person name="Klukina A."/>
            <person name="Merkel A.Y."/>
        </authorList>
    </citation>
    <scope>NUCLEOTIDE SEQUENCE [LARGE SCALE GENOMIC DNA]</scope>
    <source>
        <strain evidence="2 3">4213-co</strain>
    </source>
</reference>
<keyword evidence="2" id="KW-0378">Hydrolase</keyword>
<feature type="domain" description="Putative phage metallopeptidase" evidence="1">
    <location>
        <begin position="5"/>
        <end position="108"/>
    </location>
</feature>
<evidence type="ECO:0000313" key="2">
    <source>
        <dbReference type="EMBL" id="MDK6028954.1"/>
    </source>
</evidence>